<feature type="transmembrane region" description="Helical" evidence="1">
    <location>
        <begin position="77"/>
        <end position="96"/>
    </location>
</feature>
<dbReference type="EMBL" id="JAFLVX010000020">
    <property type="protein sequence ID" value="MBO0477106.1"/>
    <property type="molecule type" value="Genomic_DNA"/>
</dbReference>
<keyword evidence="1" id="KW-0812">Transmembrane</keyword>
<proteinExistence type="predicted"/>
<evidence type="ECO:0000256" key="1">
    <source>
        <dbReference type="SAM" id="Phobius"/>
    </source>
</evidence>
<comment type="caution">
    <text evidence="2">The sequence shown here is derived from an EMBL/GenBank/DDBJ whole genome shotgun (WGS) entry which is preliminary data.</text>
</comment>
<feature type="transmembrane region" description="Helical" evidence="1">
    <location>
        <begin position="12"/>
        <end position="29"/>
    </location>
</feature>
<keyword evidence="1" id="KW-1133">Transmembrane helix</keyword>
<keyword evidence="1" id="KW-0472">Membrane</keyword>
<evidence type="ECO:0000313" key="3">
    <source>
        <dbReference type="Proteomes" id="UP000664857"/>
    </source>
</evidence>
<reference evidence="2 3" key="1">
    <citation type="submission" date="2021-03" db="EMBL/GenBank/DDBJ databases">
        <title>Enterococcal diversity collection.</title>
        <authorList>
            <person name="Gilmore M.S."/>
            <person name="Schwartzman J."/>
            <person name="Van Tyne D."/>
            <person name="Martin M."/>
            <person name="Earl A.M."/>
            <person name="Manson A.L."/>
            <person name="Straub T."/>
            <person name="Salamzade R."/>
            <person name="Saavedra J."/>
            <person name="Lebreton F."/>
            <person name="Prichula J."/>
            <person name="Schaufler K."/>
            <person name="Gaca A."/>
            <person name="Sgardioli B."/>
            <person name="Wagenaar J."/>
            <person name="Strong T."/>
        </authorList>
    </citation>
    <scope>NUCLEOTIDE SEQUENCE [LARGE SCALE GENOMIC DNA]</scope>
    <source>
        <strain evidence="2 3">DIV0080</strain>
    </source>
</reference>
<organism evidence="2 3">
    <name type="scientific">Candidatus Vagococcus giribetii</name>
    <dbReference type="NCBI Taxonomy" id="2230876"/>
    <lineage>
        <taxon>Bacteria</taxon>
        <taxon>Bacillati</taxon>
        <taxon>Bacillota</taxon>
        <taxon>Bacilli</taxon>
        <taxon>Lactobacillales</taxon>
        <taxon>Enterococcaceae</taxon>
        <taxon>Vagococcus</taxon>
    </lineage>
</organism>
<sequence length="97" mass="11579">MENNQSLKVIRISFILSQVLFFLSVYFMVKRNLLLFMVMFFICLRLNAQIPNQYAIKFGENWHAKEPLFFSNLSGKLEKTIFIIVDFLFLVFMLWLG</sequence>
<protein>
    <submittedName>
        <fullName evidence="2">Uncharacterized protein</fullName>
    </submittedName>
</protein>
<accession>A0ABS3HTM7</accession>
<dbReference type="Proteomes" id="UP000664857">
    <property type="component" value="Unassembled WGS sequence"/>
</dbReference>
<gene>
    <name evidence="2" type="ORF">DOK76_08485</name>
</gene>
<name>A0ABS3HTM7_9ENTE</name>
<keyword evidence="3" id="KW-1185">Reference proteome</keyword>
<evidence type="ECO:0000313" key="2">
    <source>
        <dbReference type="EMBL" id="MBO0477106.1"/>
    </source>
</evidence>
<dbReference type="RefSeq" id="WP_206966776.1">
    <property type="nucleotide sequence ID" value="NZ_JAFLVX010000020.1"/>
</dbReference>